<dbReference type="AlphaFoldDB" id="A0A1W2LXL3"/>
<comment type="caution">
    <text evidence="1">The sequence shown here is derived from an EMBL/GenBank/DDBJ whole genome shotgun (WGS) entry which is preliminary data.</text>
</comment>
<accession>A0A1W2LXL3</accession>
<evidence type="ECO:0008006" key="3">
    <source>
        <dbReference type="Google" id="ProtNLM"/>
    </source>
</evidence>
<name>A0A1W2LXL3_9PSEU</name>
<dbReference type="NCBIfam" id="NF033482">
    <property type="entry name" value="RiPP_thiocil"/>
    <property type="match status" value="1"/>
</dbReference>
<dbReference type="Proteomes" id="UP000076660">
    <property type="component" value="Unassembled WGS sequence"/>
</dbReference>
<dbReference type="InterPro" id="IPR049803">
    <property type="entry name" value="RiPP_thiocil-like"/>
</dbReference>
<dbReference type="RefSeq" id="WP_063276092.1">
    <property type="nucleotide sequence ID" value="NZ_LQMT02000012.1"/>
</dbReference>
<organism evidence="1 2">
    <name type="scientific">Amycolatopsis keratiniphila subsp. keratiniphila</name>
    <dbReference type="NCBI Taxonomy" id="227715"/>
    <lineage>
        <taxon>Bacteria</taxon>
        <taxon>Bacillati</taxon>
        <taxon>Actinomycetota</taxon>
        <taxon>Actinomycetes</taxon>
        <taxon>Pseudonocardiales</taxon>
        <taxon>Pseudonocardiaceae</taxon>
        <taxon>Amycolatopsis</taxon>
        <taxon>Amycolatopsis japonica group</taxon>
    </lineage>
</organism>
<sequence length="62" mass="5900">MEITTTEHDLPLDLWAEESGANIAAEGCTIGCAGSAGSAGTFGCPVGTFSSGGSSSTAGTGC</sequence>
<protein>
    <recommendedName>
        <fullName evidence="3">Thiocillin family RiPP</fullName>
    </recommendedName>
</protein>
<reference evidence="1 2" key="1">
    <citation type="submission" date="2016-12" db="EMBL/GenBank/DDBJ databases">
        <title>Amycolatopsis keratiniphila subsp. keratiniphila genome sequencing and assembly.</title>
        <authorList>
            <person name="Mayilraj S."/>
            <person name="Kaur N."/>
        </authorList>
    </citation>
    <scope>NUCLEOTIDE SEQUENCE [LARGE SCALE GENOMIC DNA]</scope>
    <source>
        <strain evidence="1 2">DSM 44409</strain>
    </source>
</reference>
<proteinExistence type="predicted"/>
<evidence type="ECO:0000313" key="1">
    <source>
        <dbReference type="EMBL" id="ONF71372.1"/>
    </source>
</evidence>
<gene>
    <name evidence="1" type="ORF">AVR91_0211840</name>
</gene>
<dbReference type="EMBL" id="LQMT02000012">
    <property type="protein sequence ID" value="ONF71372.1"/>
    <property type="molecule type" value="Genomic_DNA"/>
</dbReference>
<evidence type="ECO:0000313" key="2">
    <source>
        <dbReference type="Proteomes" id="UP000076660"/>
    </source>
</evidence>